<reference evidence="2 3" key="1">
    <citation type="submission" date="2021-06" db="EMBL/GenBank/DDBJ databases">
        <authorList>
            <person name="Palmer J.M."/>
        </authorList>
    </citation>
    <scope>NUCLEOTIDE SEQUENCE [LARGE SCALE GENOMIC DNA]</scope>
    <source>
        <strain evidence="3">if_2019</strain>
        <tissue evidence="2">Muscle</tissue>
    </source>
</reference>
<comment type="caution">
    <text evidence="2">The sequence shown here is derived from an EMBL/GenBank/DDBJ whole genome shotgun (WGS) entry which is preliminary data.</text>
</comment>
<evidence type="ECO:0000256" key="1">
    <source>
        <dbReference type="SAM" id="MobiDB-lite"/>
    </source>
</evidence>
<evidence type="ECO:0000313" key="3">
    <source>
        <dbReference type="Proteomes" id="UP001482620"/>
    </source>
</evidence>
<feature type="region of interest" description="Disordered" evidence="1">
    <location>
        <begin position="53"/>
        <end position="84"/>
    </location>
</feature>
<dbReference type="EMBL" id="JAHRIQ010056629">
    <property type="protein sequence ID" value="MEQ2238962.1"/>
    <property type="molecule type" value="Genomic_DNA"/>
</dbReference>
<proteinExistence type="predicted"/>
<protein>
    <submittedName>
        <fullName evidence="2">Uncharacterized protein</fullName>
    </submittedName>
</protein>
<gene>
    <name evidence="2" type="ORF">ILYODFUR_038824</name>
</gene>
<sequence length="84" mass="9666">MSLCWQTDINSSNWIQGCHKITRSYAQVKKQTVCREFPAEMLSLRRLVERFPGLERGQQRPHHRGNGQFWVGPTERPSSHSSGG</sequence>
<keyword evidence="3" id="KW-1185">Reference proteome</keyword>
<name>A0ABV0U331_9TELE</name>
<evidence type="ECO:0000313" key="2">
    <source>
        <dbReference type="EMBL" id="MEQ2238962.1"/>
    </source>
</evidence>
<dbReference type="Proteomes" id="UP001482620">
    <property type="component" value="Unassembled WGS sequence"/>
</dbReference>
<organism evidence="2 3">
    <name type="scientific">Ilyodon furcidens</name>
    <name type="common">goldbreast splitfin</name>
    <dbReference type="NCBI Taxonomy" id="33524"/>
    <lineage>
        <taxon>Eukaryota</taxon>
        <taxon>Metazoa</taxon>
        <taxon>Chordata</taxon>
        <taxon>Craniata</taxon>
        <taxon>Vertebrata</taxon>
        <taxon>Euteleostomi</taxon>
        <taxon>Actinopterygii</taxon>
        <taxon>Neopterygii</taxon>
        <taxon>Teleostei</taxon>
        <taxon>Neoteleostei</taxon>
        <taxon>Acanthomorphata</taxon>
        <taxon>Ovalentaria</taxon>
        <taxon>Atherinomorphae</taxon>
        <taxon>Cyprinodontiformes</taxon>
        <taxon>Goodeidae</taxon>
        <taxon>Ilyodon</taxon>
    </lineage>
</organism>
<accession>A0ABV0U331</accession>